<keyword evidence="2" id="KW-0732">Signal</keyword>
<feature type="chain" id="PRO_5009263446" evidence="2">
    <location>
        <begin position="30"/>
        <end position="122"/>
    </location>
</feature>
<evidence type="ECO:0000256" key="1">
    <source>
        <dbReference type="SAM" id="MobiDB-lite"/>
    </source>
</evidence>
<proteinExistence type="predicted"/>
<protein>
    <submittedName>
        <fullName evidence="3">Uncharacterized protein</fullName>
    </submittedName>
</protein>
<accession>A0A1H1VL17</accession>
<evidence type="ECO:0000313" key="3">
    <source>
        <dbReference type="EMBL" id="SDS85614.1"/>
    </source>
</evidence>
<feature type="region of interest" description="Disordered" evidence="1">
    <location>
        <begin position="94"/>
        <end position="122"/>
    </location>
</feature>
<sequence>MSARPLTRIGTALGAAATAALALAGPAQAASSTISVPGDFNPAYSDTRLSGHYEVQGTGLRVWTRSNTREDKVAEYVNTITPLASTLGGSLSPARVHNVTPASVTTGRLARPSGRSEGATGQ</sequence>
<evidence type="ECO:0000313" key="4">
    <source>
        <dbReference type="Proteomes" id="UP000198859"/>
    </source>
</evidence>
<feature type="signal peptide" evidence="2">
    <location>
        <begin position="1"/>
        <end position="29"/>
    </location>
</feature>
<name>A0A1H1VL17_9ACTN</name>
<reference evidence="4" key="1">
    <citation type="submission" date="2016-10" db="EMBL/GenBank/DDBJ databases">
        <authorList>
            <person name="Varghese N."/>
            <person name="Submissions S."/>
        </authorList>
    </citation>
    <scope>NUCLEOTIDE SEQUENCE [LARGE SCALE GENOMIC DNA]</scope>
    <source>
        <strain evidence="4">DSM 22127</strain>
    </source>
</reference>
<organism evidence="3 4">
    <name type="scientific">Nocardioides scoriae</name>
    <dbReference type="NCBI Taxonomy" id="642780"/>
    <lineage>
        <taxon>Bacteria</taxon>
        <taxon>Bacillati</taxon>
        <taxon>Actinomycetota</taxon>
        <taxon>Actinomycetes</taxon>
        <taxon>Propionibacteriales</taxon>
        <taxon>Nocardioidaceae</taxon>
        <taxon>Nocardioides</taxon>
    </lineage>
</organism>
<dbReference type="OrthoDB" id="5184507at2"/>
<keyword evidence="4" id="KW-1185">Reference proteome</keyword>
<dbReference type="AlphaFoldDB" id="A0A1H1VL17"/>
<dbReference type="RefSeq" id="WP_091730961.1">
    <property type="nucleotide sequence ID" value="NZ_LT629757.1"/>
</dbReference>
<dbReference type="Proteomes" id="UP000198859">
    <property type="component" value="Chromosome I"/>
</dbReference>
<dbReference type="EMBL" id="LT629757">
    <property type="protein sequence ID" value="SDS85614.1"/>
    <property type="molecule type" value="Genomic_DNA"/>
</dbReference>
<gene>
    <name evidence="3" type="ORF">SAMN04488570_2870</name>
</gene>
<evidence type="ECO:0000256" key="2">
    <source>
        <dbReference type="SAM" id="SignalP"/>
    </source>
</evidence>